<accession>A0ABW7NZF6</accession>
<gene>
    <name evidence="1" type="ORF">AB9R89_04230</name>
</gene>
<keyword evidence="2" id="KW-1185">Reference proteome</keyword>
<comment type="caution">
    <text evidence="1">The sequence shown here is derived from an EMBL/GenBank/DDBJ whole genome shotgun (WGS) entry which is preliminary data.</text>
</comment>
<name>A0ABW7NZF6_9GAMM</name>
<evidence type="ECO:0008006" key="3">
    <source>
        <dbReference type="Google" id="ProtNLM"/>
    </source>
</evidence>
<dbReference type="RefSeq" id="WP_395544982.1">
    <property type="nucleotide sequence ID" value="NZ_CP166302.1"/>
</dbReference>
<protein>
    <recommendedName>
        <fullName evidence="3">Host cell division inhibitor Icd-like protein</fullName>
    </recommendedName>
</protein>
<organism evidence="1 2">
    <name type="scientific">Oceanimonas smirnovii</name>
    <dbReference type="NCBI Taxonomy" id="264574"/>
    <lineage>
        <taxon>Bacteria</taxon>
        <taxon>Pseudomonadati</taxon>
        <taxon>Pseudomonadota</taxon>
        <taxon>Gammaproteobacteria</taxon>
        <taxon>Aeromonadales</taxon>
        <taxon>Aeromonadaceae</taxon>
        <taxon>Oceanimonas</taxon>
    </lineage>
</organism>
<dbReference type="Proteomes" id="UP001610706">
    <property type="component" value="Unassembled WGS sequence"/>
</dbReference>
<dbReference type="EMBL" id="JBGFTR010000004">
    <property type="protein sequence ID" value="MFH7564528.1"/>
    <property type="molecule type" value="Genomic_DNA"/>
</dbReference>
<proteinExistence type="predicted"/>
<evidence type="ECO:0000313" key="1">
    <source>
        <dbReference type="EMBL" id="MFH7564528.1"/>
    </source>
</evidence>
<reference evidence="1 2" key="1">
    <citation type="submission" date="2024-08" db="EMBL/GenBank/DDBJ databases">
        <title>Oceanimonas smirnovii Genome sequencing and assembly.</title>
        <authorList>
            <person name="Tang B."/>
        </authorList>
    </citation>
    <scope>NUCLEOTIDE SEQUENCE [LARGE SCALE GENOMIC DNA]</scope>
    <source>
        <strain evidence="1 2">OS2020-119</strain>
    </source>
</reference>
<evidence type="ECO:0000313" key="2">
    <source>
        <dbReference type="Proteomes" id="UP001610706"/>
    </source>
</evidence>
<sequence length="178" mass="19572">MLTIHSQGKNTDDYAITDPACKASAEKNALLRFAGGLRIIMIAGLDTQQNRWIRHPQDKDQAGKFVHHIQYGSETTSGSSSCFGARIGAKRLDRKAPSRVPAWAHVLRLPIHPVLNFKQGIDMLYQFLICSPGHKLAELSRIRIVSAFGRTEAEARAHLAGPHLVFLSRTPARKGGVA</sequence>